<keyword evidence="1" id="KW-1133">Transmembrane helix</keyword>
<accession>A0A1Z4JDL4</accession>
<keyword evidence="3" id="KW-1185">Reference proteome</keyword>
<name>A0A1Z4JDL4_LEPBY</name>
<reference evidence="2 3" key="1">
    <citation type="submission" date="2017-06" db="EMBL/GenBank/DDBJ databases">
        <title>Genome sequencing of cyanobaciteial culture collection at National Institute for Environmental Studies (NIES).</title>
        <authorList>
            <person name="Hirose Y."/>
            <person name="Shimura Y."/>
            <person name="Fujisawa T."/>
            <person name="Nakamura Y."/>
            <person name="Kawachi M."/>
        </authorList>
    </citation>
    <scope>NUCLEOTIDE SEQUENCE [LARGE SCALE GENOMIC DNA]</scope>
    <source>
        <strain evidence="2 3">NIES-2135</strain>
    </source>
</reference>
<dbReference type="AlphaFoldDB" id="A0A1Z4JDL4"/>
<protein>
    <submittedName>
        <fullName evidence="2">Uncharacterized protein</fullName>
    </submittedName>
</protein>
<keyword evidence="1" id="KW-0812">Transmembrane</keyword>
<evidence type="ECO:0000256" key="1">
    <source>
        <dbReference type="SAM" id="Phobius"/>
    </source>
</evidence>
<sequence length="140" mass="16000">MTPPDFIDPNAPKLDPKFQAAVQRLHQLTVLGRWLTLIGLWLTIGALSLWGLRYPISLMQDYFTWAALRHGLANNLLASLGLGLCIGLTVSVLVWQSRNILFGLPKPEQERLERMVFKIWQQGESHPLWKWIQPKSSSRS</sequence>
<proteinExistence type="predicted"/>
<feature type="transmembrane region" description="Helical" evidence="1">
    <location>
        <begin position="76"/>
        <end position="95"/>
    </location>
</feature>
<organism evidence="2 3">
    <name type="scientific">Leptolyngbya boryana NIES-2135</name>
    <dbReference type="NCBI Taxonomy" id="1973484"/>
    <lineage>
        <taxon>Bacteria</taxon>
        <taxon>Bacillati</taxon>
        <taxon>Cyanobacteriota</taxon>
        <taxon>Cyanophyceae</taxon>
        <taxon>Leptolyngbyales</taxon>
        <taxon>Leptolyngbyaceae</taxon>
        <taxon>Leptolyngbya group</taxon>
        <taxon>Leptolyngbya</taxon>
    </lineage>
</organism>
<feature type="transmembrane region" description="Helical" evidence="1">
    <location>
        <begin position="34"/>
        <end position="56"/>
    </location>
</feature>
<evidence type="ECO:0000313" key="3">
    <source>
        <dbReference type="Proteomes" id="UP000217895"/>
    </source>
</evidence>
<dbReference type="Proteomes" id="UP000217895">
    <property type="component" value="Chromosome"/>
</dbReference>
<evidence type="ECO:0000313" key="2">
    <source>
        <dbReference type="EMBL" id="BAY54831.1"/>
    </source>
</evidence>
<keyword evidence="1" id="KW-0472">Membrane</keyword>
<dbReference type="EMBL" id="AP018203">
    <property type="protein sequence ID" value="BAY54831.1"/>
    <property type="molecule type" value="Genomic_DNA"/>
</dbReference>
<gene>
    <name evidence="2" type="ORF">NIES2135_16490</name>
</gene>